<sequence length="195" mass="21836">MGGFTIINDFSNYPVKSMSALGRLAIWSQRRQGWWLLFSASVGLLLVALYFQYAMGLAPCVMCIYQRTAVIGVMLASLVGLINPQFGGLRWAGMSIWGLSSVWGLLKAIEHVDIQTASNLLFQSCAIEPEFPAWMPLHHWLPSIFAATGDCGNIDWQWLSFSMPQWMIVILSLFSLVWLVVLLANTYQLITQKTA</sequence>
<comment type="similarity">
    <text evidence="2 14">Belongs to the DsbB family.</text>
</comment>
<keyword evidence="11 14" id="KW-1015">Disulfide bond</keyword>
<comment type="subcellular location">
    <subcellularLocation>
        <location evidence="1">Cell inner membrane</location>
        <topology evidence="1">Multi-pass membrane protein</topology>
    </subcellularLocation>
    <subcellularLocation>
        <location evidence="14">Cell membrane</location>
        <topology evidence="14">Multi-pass membrane protein</topology>
    </subcellularLocation>
</comment>
<reference evidence="16" key="1">
    <citation type="journal article" date="2014" name="Int. J. Syst. Evol. Microbiol.">
        <title>Complete genome sequence of Corynebacterium casei LMG S-19264T (=DSM 44701T), isolated from a smear-ripened cheese.</title>
        <authorList>
            <consortium name="US DOE Joint Genome Institute (JGI-PGF)"/>
            <person name="Walter F."/>
            <person name="Albersmeier A."/>
            <person name="Kalinowski J."/>
            <person name="Ruckert C."/>
        </authorList>
    </citation>
    <scope>NUCLEOTIDE SEQUENCE</scope>
    <source>
        <strain evidence="16">CGMCC 1.7086</strain>
    </source>
</reference>
<dbReference type="NCBIfam" id="NF002485">
    <property type="entry name" value="PRK01749.1"/>
    <property type="match status" value="1"/>
</dbReference>
<proteinExistence type="inferred from homology"/>
<evidence type="ECO:0000256" key="8">
    <source>
        <dbReference type="ARBA" id="ARBA00022989"/>
    </source>
</evidence>
<keyword evidence="5" id="KW-0997">Cell inner membrane</keyword>
<feature type="topological domain" description="Cytoplasmic" evidence="14">
    <location>
        <begin position="185"/>
        <end position="195"/>
    </location>
</feature>
<evidence type="ECO:0000313" key="17">
    <source>
        <dbReference type="Proteomes" id="UP000606935"/>
    </source>
</evidence>
<dbReference type="GO" id="GO:0015035">
    <property type="term" value="F:protein-disulfide reductase activity"/>
    <property type="evidence" value="ECO:0007669"/>
    <property type="project" value="UniProtKB-UniRule"/>
</dbReference>
<feature type="disulfide bond" description="Redox-active" evidence="14">
    <location>
        <begin position="60"/>
        <end position="63"/>
    </location>
</feature>
<keyword evidence="3 14" id="KW-0813">Transport</keyword>
<comment type="caution">
    <text evidence="14">Lacks conserved residue(s) required for the propagation of feature annotation.</text>
</comment>
<feature type="transmembrane region" description="Helical" evidence="15">
    <location>
        <begin position="166"/>
        <end position="187"/>
    </location>
</feature>
<feature type="transmembrane region" description="Helical" evidence="15">
    <location>
        <begin position="64"/>
        <end position="82"/>
    </location>
</feature>
<protein>
    <recommendedName>
        <fullName evidence="14">Disulfide bond formation protein B</fullName>
    </recommendedName>
    <alternativeName>
        <fullName evidence="14">Disulfide oxidoreductase</fullName>
    </alternativeName>
</protein>
<evidence type="ECO:0000256" key="9">
    <source>
        <dbReference type="ARBA" id="ARBA00023002"/>
    </source>
</evidence>
<evidence type="ECO:0000256" key="12">
    <source>
        <dbReference type="ARBA" id="ARBA00023186"/>
    </source>
</evidence>
<name>A0A917Z1H6_9ALTE</name>
<evidence type="ECO:0000256" key="11">
    <source>
        <dbReference type="ARBA" id="ARBA00023157"/>
    </source>
</evidence>
<dbReference type="Gene3D" id="1.20.1550.10">
    <property type="entry name" value="DsbB-like"/>
    <property type="match status" value="1"/>
</dbReference>
<keyword evidence="12 14" id="KW-0143">Chaperone</keyword>
<dbReference type="GO" id="GO:0009055">
    <property type="term" value="F:electron transfer activity"/>
    <property type="evidence" value="ECO:0007669"/>
    <property type="project" value="UniProtKB-UniRule"/>
</dbReference>
<dbReference type="AlphaFoldDB" id="A0A917Z1H6"/>
<feature type="disulfide bond" description="Redox-active" evidence="14">
    <location>
        <begin position="125"/>
        <end position="151"/>
    </location>
</feature>
<evidence type="ECO:0000256" key="2">
    <source>
        <dbReference type="ARBA" id="ARBA00008823"/>
    </source>
</evidence>
<keyword evidence="9 14" id="KW-0560">Oxidoreductase</keyword>
<dbReference type="PANTHER" id="PTHR36570:SF2">
    <property type="entry name" value="DISULFIDE BOND FORMATION PROTEIN B"/>
    <property type="match status" value="1"/>
</dbReference>
<keyword evidence="10 14" id="KW-0472">Membrane</keyword>
<dbReference type="InterPro" id="IPR022920">
    <property type="entry name" value="Disulphide_bond_form_DsbB"/>
</dbReference>
<evidence type="ECO:0000256" key="14">
    <source>
        <dbReference type="HAMAP-Rule" id="MF_00286"/>
    </source>
</evidence>
<feature type="transmembrane region" description="Helical" evidence="15">
    <location>
        <begin position="33"/>
        <end position="52"/>
    </location>
</feature>
<evidence type="ECO:0000256" key="7">
    <source>
        <dbReference type="ARBA" id="ARBA00022982"/>
    </source>
</evidence>
<evidence type="ECO:0000256" key="3">
    <source>
        <dbReference type="ARBA" id="ARBA00022448"/>
    </source>
</evidence>
<evidence type="ECO:0000256" key="1">
    <source>
        <dbReference type="ARBA" id="ARBA00004429"/>
    </source>
</evidence>
<dbReference type="GO" id="GO:0006457">
    <property type="term" value="P:protein folding"/>
    <property type="evidence" value="ECO:0007669"/>
    <property type="project" value="InterPro"/>
</dbReference>
<evidence type="ECO:0000256" key="13">
    <source>
        <dbReference type="ARBA" id="ARBA00023284"/>
    </source>
</evidence>
<keyword evidence="4 14" id="KW-1003">Cell membrane</keyword>
<dbReference type="EMBL" id="BMLS01000005">
    <property type="protein sequence ID" value="GGO72380.1"/>
    <property type="molecule type" value="Genomic_DNA"/>
</dbReference>
<dbReference type="InterPro" id="IPR003752">
    <property type="entry name" value="DiS_bond_form_DsbB/BdbC"/>
</dbReference>
<comment type="caution">
    <text evidence="16">The sequence shown here is derived from an EMBL/GenBank/DDBJ whole genome shotgun (WGS) entry which is preliminary data.</text>
</comment>
<keyword evidence="7 14" id="KW-0249">Electron transport</keyword>
<dbReference type="PANTHER" id="PTHR36570">
    <property type="entry name" value="DISULFIDE BOND FORMATION PROTEIN B"/>
    <property type="match status" value="1"/>
</dbReference>
<keyword evidence="6 14" id="KW-0812">Transmembrane</keyword>
<dbReference type="Proteomes" id="UP000606935">
    <property type="component" value="Unassembled WGS sequence"/>
</dbReference>
<feature type="topological domain" description="Cytoplasmic" evidence="14">
    <location>
        <begin position="1"/>
        <end position="33"/>
    </location>
</feature>
<dbReference type="InterPro" id="IPR050183">
    <property type="entry name" value="DsbB"/>
</dbReference>
<keyword evidence="8 14" id="KW-1133">Transmembrane helix</keyword>
<evidence type="ECO:0000256" key="10">
    <source>
        <dbReference type="ARBA" id="ARBA00023136"/>
    </source>
</evidence>
<accession>A0A917Z1H6</accession>
<evidence type="ECO:0000256" key="6">
    <source>
        <dbReference type="ARBA" id="ARBA00022692"/>
    </source>
</evidence>
<evidence type="ECO:0000256" key="4">
    <source>
        <dbReference type="ARBA" id="ARBA00022475"/>
    </source>
</evidence>
<keyword evidence="13 14" id="KW-0676">Redox-active center</keyword>
<evidence type="ECO:0000256" key="5">
    <source>
        <dbReference type="ARBA" id="ARBA00022519"/>
    </source>
</evidence>
<reference evidence="16" key="2">
    <citation type="submission" date="2020-09" db="EMBL/GenBank/DDBJ databases">
        <authorList>
            <person name="Sun Q."/>
            <person name="Zhou Y."/>
        </authorList>
    </citation>
    <scope>NUCLEOTIDE SEQUENCE</scope>
    <source>
        <strain evidence="16">CGMCC 1.7086</strain>
    </source>
</reference>
<feature type="topological domain" description="Periplasmic" evidence="14">
    <location>
        <begin position="51"/>
        <end position="68"/>
    </location>
</feature>
<organism evidence="16 17">
    <name type="scientific">Bowmanella pacifica</name>
    <dbReference type="NCBI Taxonomy" id="502051"/>
    <lineage>
        <taxon>Bacteria</taxon>
        <taxon>Pseudomonadati</taxon>
        <taxon>Pseudomonadota</taxon>
        <taxon>Gammaproteobacteria</taxon>
        <taxon>Alteromonadales</taxon>
        <taxon>Alteromonadaceae</taxon>
        <taxon>Bowmanella</taxon>
    </lineage>
</organism>
<dbReference type="GO" id="GO:0005886">
    <property type="term" value="C:plasma membrane"/>
    <property type="evidence" value="ECO:0007669"/>
    <property type="project" value="UniProtKB-SubCell"/>
</dbReference>
<dbReference type="Pfam" id="PF02600">
    <property type="entry name" value="DsbB"/>
    <property type="match status" value="1"/>
</dbReference>
<comment type="function">
    <text evidence="14">Required for disulfide bond formation in some periplasmic proteins. Acts by oxidizing the DsbA protein.</text>
</comment>
<dbReference type="SUPFAM" id="SSF158442">
    <property type="entry name" value="DsbB-like"/>
    <property type="match status" value="1"/>
</dbReference>
<dbReference type="HAMAP" id="MF_00286">
    <property type="entry name" value="DsbB"/>
    <property type="match status" value="1"/>
</dbReference>
<keyword evidence="17" id="KW-1185">Reference proteome</keyword>
<evidence type="ECO:0000313" key="16">
    <source>
        <dbReference type="EMBL" id="GGO72380.1"/>
    </source>
</evidence>
<evidence type="ECO:0000256" key="15">
    <source>
        <dbReference type="SAM" id="Phobius"/>
    </source>
</evidence>
<gene>
    <name evidence="14 16" type="primary">dsbB</name>
    <name evidence="16" type="ORF">GCM10010982_30360</name>
</gene>
<dbReference type="InterPro" id="IPR023380">
    <property type="entry name" value="DsbB-like_sf"/>
</dbReference>